<dbReference type="PANTHER" id="PTHR19848:SF8">
    <property type="entry name" value="F-BOX AND WD REPEAT DOMAIN CONTAINING 7"/>
    <property type="match status" value="1"/>
</dbReference>
<dbReference type="Gene3D" id="2.130.10.10">
    <property type="entry name" value="YVTN repeat-like/Quinoprotein amine dehydrogenase"/>
    <property type="match status" value="2"/>
</dbReference>
<evidence type="ECO:0000256" key="1">
    <source>
        <dbReference type="ARBA" id="ARBA00022574"/>
    </source>
</evidence>
<dbReference type="CDD" id="cd00200">
    <property type="entry name" value="WD40"/>
    <property type="match status" value="1"/>
</dbReference>
<dbReference type="SMART" id="SM00320">
    <property type="entry name" value="WD40"/>
    <property type="match status" value="6"/>
</dbReference>
<dbReference type="PROSITE" id="PS50082">
    <property type="entry name" value="WD_REPEATS_2"/>
    <property type="match status" value="4"/>
</dbReference>
<dbReference type="PROSITE" id="PS50294">
    <property type="entry name" value="WD_REPEATS_REGION"/>
    <property type="match status" value="3"/>
</dbReference>
<dbReference type="PANTHER" id="PTHR19848">
    <property type="entry name" value="WD40 REPEAT PROTEIN"/>
    <property type="match status" value="1"/>
</dbReference>
<gene>
    <name evidence="3" type="ORF">NEF87_001772</name>
</gene>
<evidence type="ECO:0000256" key="2">
    <source>
        <dbReference type="ARBA" id="ARBA00022737"/>
    </source>
</evidence>
<dbReference type="SUPFAM" id="SSF50978">
    <property type="entry name" value="WD40 repeat-like"/>
    <property type="match status" value="1"/>
</dbReference>
<keyword evidence="4" id="KW-1185">Reference proteome</keyword>
<evidence type="ECO:0000313" key="3">
    <source>
        <dbReference type="EMBL" id="UYP45487.1"/>
    </source>
</evidence>
<accession>A0ABY6HSX7</accession>
<keyword evidence="1" id="KW-0853">WD repeat</keyword>
<protein>
    <submittedName>
        <fullName evidence="3">Uncharacterized protein</fullName>
    </submittedName>
</protein>
<evidence type="ECO:0000313" key="4">
    <source>
        <dbReference type="Proteomes" id="UP001208689"/>
    </source>
</evidence>
<dbReference type="Proteomes" id="UP001208689">
    <property type="component" value="Chromosome"/>
</dbReference>
<dbReference type="EMBL" id="CP104013">
    <property type="protein sequence ID" value="UYP45487.1"/>
    <property type="molecule type" value="Genomic_DNA"/>
</dbReference>
<sequence length="328" mass="36857">MEIKTKIDSDLGQYLGHQDEIRVIGFSTDNQWMFSGSWDKRINIYRISHKGAASNSDSTTLSPEFSLDAHDSSITSLCLSQNKQALISGSKDGTIKIWDPQSGQCLNTLLGHKMKVFSVTCDNSYNYILSGGEDATVRVWKVAYPLAGKKSLHNLSFACEEILNQPQASVHVVKLNPSNSLFAAIGDEADIHLWEFPSCHYLPSLKGHRKEIYTLDFHPTLSLLLSGGRDKTIKMWNYQTHELQYSIQTSAEITKLSFNPEGSHFLAVDLDNDLTIYRTHDGLICHNHHIEEGKMLTVGISQDWSLLAVAPFQVFPPKIKIWAFDQKT</sequence>
<dbReference type="PRINTS" id="PR00320">
    <property type="entry name" value="GPROTEINBRPT"/>
</dbReference>
<keyword evidence="2" id="KW-0677">Repeat</keyword>
<name>A0ABY6HSX7_9ARCH</name>
<dbReference type="InterPro" id="IPR015943">
    <property type="entry name" value="WD40/YVTN_repeat-like_dom_sf"/>
</dbReference>
<organism evidence="3 4">
    <name type="scientific">Candidatus Lokiarchaeum ossiferum</name>
    <dbReference type="NCBI Taxonomy" id="2951803"/>
    <lineage>
        <taxon>Archaea</taxon>
        <taxon>Promethearchaeati</taxon>
        <taxon>Promethearchaeota</taxon>
        <taxon>Promethearchaeia</taxon>
        <taxon>Promethearchaeales</taxon>
        <taxon>Promethearchaeaceae</taxon>
        <taxon>Candidatus Lokiarchaeum</taxon>
    </lineage>
</organism>
<dbReference type="InterPro" id="IPR001680">
    <property type="entry name" value="WD40_rpt"/>
</dbReference>
<dbReference type="Pfam" id="PF00400">
    <property type="entry name" value="WD40"/>
    <property type="match status" value="4"/>
</dbReference>
<dbReference type="InterPro" id="IPR020472">
    <property type="entry name" value="WD40_PAC1"/>
</dbReference>
<proteinExistence type="predicted"/>
<reference evidence="3" key="1">
    <citation type="submission" date="2022-09" db="EMBL/GenBank/DDBJ databases">
        <title>Actin cytoskeleton and complex cell architecture in an #Asgard archaeon.</title>
        <authorList>
            <person name="Ponce Toledo R.I."/>
            <person name="Schleper C."/>
            <person name="Rodrigues Oliveira T."/>
            <person name="Wollweber F."/>
            <person name="Xu J."/>
            <person name="Rittmann S."/>
            <person name="Klingl A."/>
            <person name="Pilhofer M."/>
        </authorList>
    </citation>
    <scope>NUCLEOTIDE SEQUENCE</scope>
    <source>
        <strain evidence="3">B-35</strain>
    </source>
</reference>
<dbReference type="InterPro" id="IPR036322">
    <property type="entry name" value="WD40_repeat_dom_sf"/>
</dbReference>